<evidence type="ECO:0000313" key="3">
    <source>
        <dbReference type="Proteomes" id="UP000302163"/>
    </source>
</evidence>
<sequence length="182" mass="20248">MHSPVRKPLISALAVLIIAMLAIAIPGPATGYWGWCGLLLQEGLLMVMGIAALWGGYRVPGMGRWRKAGMLLAAVGLLFAGLLLSIDTLRDIPHLRHPESILLRVEQLNTEHHRRGPDERVLLATGIANDRPYQFTVGRFIFIDDELAQLQPGQAIRIHYLPYSRVVMSYQIPDYSVSDLSQ</sequence>
<evidence type="ECO:0000256" key="1">
    <source>
        <dbReference type="SAM" id="Phobius"/>
    </source>
</evidence>
<dbReference type="Proteomes" id="UP000302163">
    <property type="component" value="Chromosome"/>
</dbReference>
<feature type="transmembrane region" description="Helical" evidence="1">
    <location>
        <begin position="9"/>
        <end position="26"/>
    </location>
</feature>
<gene>
    <name evidence="2" type="ORF">FEM41_08580</name>
</gene>
<keyword evidence="3" id="KW-1185">Reference proteome</keyword>
<proteinExistence type="predicted"/>
<name>A0A4P8YI83_9ENTR</name>
<reference evidence="2 3" key="1">
    <citation type="submission" date="2019-05" db="EMBL/GenBank/DDBJ databases">
        <title>Complete genome sequence of Izhakiella calystegiae KSNA2, an endophyte isolated from beach morning glory (Calystegia soldanella).</title>
        <authorList>
            <person name="Jiang L."/>
            <person name="Jeong J.C."/>
            <person name="Kim C.Y."/>
            <person name="Kim D.H."/>
            <person name="Kim S.W."/>
            <person name="Lee j."/>
        </authorList>
    </citation>
    <scope>NUCLEOTIDE SEQUENCE [LARGE SCALE GENOMIC DNA]</scope>
    <source>
        <strain evidence="2 3">KSNA2</strain>
    </source>
</reference>
<dbReference type="AlphaFoldDB" id="A0A4P8YI83"/>
<dbReference type="EMBL" id="CP040428">
    <property type="protein sequence ID" value="QCT19703.1"/>
    <property type="molecule type" value="Genomic_DNA"/>
</dbReference>
<feature type="transmembrane region" description="Helical" evidence="1">
    <location>
        <begin position="32"/>
        <end position="56"/>
    </location>
</feature>
<evidence type="ECO:0000313" key="2">
    <source>
        <dbReference type="EMBL" id="QCT19703.1"/>
    </source>
</evidence>
<evidence type="ECO:0008006" key="4">
    <source>
        <dbReference type="Google" id="ProtNLM"/>
    </source>
</evidence>
<organism evidence="2 3">
    <name type="scientific">Jejubacter calystegiae</name>
    <dbReference type="NCBI Taxonomy" id="2579935"/>
    <lineage>
        <taxon>Bacteria</taxon>
        <taxon>Pseudomonadati</taxon>
        <taxon>Pseudomonadota</taxon>
        <taxon>Gammaproteobacteria</taxon>
        <taxon>Enterobacterales</taxon>
        <taxon>Enterobacteriaceae</taxon>
        <taxon>Jejubacter</taxon>
    </lineage>
</organism>
<keyword evidence="1" id="KW-0812">Transmembrane</keyword>
<accession>A0A4P8YI83</accession>
<keyword evidence="1" id="KW-1133">Transmembrane helix</keyword>
<dbReference type="KEGG" id="izh:FEM41_08580"/>
<feature type="transmembrane region" description="Helical" evidence="1">
    <location>
        <begin position="68"/>
        <end position="86"/>
    </location>
</feature>
<dbReference type="RefSeq" id="WP_138095580.1">
    <property type="nucleotide sequence ID" value="NZ_CP040428.1"/>
</dbReference>
<keyword evidence="1" id="KW-0472">Membrane</keyword>
<protein>
    <recommendedName>
        <fullName evidence="4">DUF4131 domain-containing protein</fullName>
    </recommendedName>
</protein>